<dbReference type="Proteomes" id="UP001206692">
    <property type="component" value="Unassembled WGS sequence"/>
</dbReference>
<dbReference type="PROSITE" id="PS01098">
    <property type="entry name" value="LIPASE_GDSL_SER"/>
    <property type="match status" value="1"/>
</dbReference>
<feature type="domain" description="SGNH hydrolase-type esterase" evidence="2">
    <location>
        <begin position="277"/>
        <end position="445"/>
    </location>
</feature>
<evidence type="ECO:0000259" key="2">
    <source>
        <dbReference type="Pfam" id="PF13472"/>
    </source>
</evidence>
<evidence type="ECO:0000313" key="4">
    <source>
        <dbReference type="Proteomes" id="UP001206692"/>
    </source>
</evidence>
<dbReference type="InterPro" id="IPR036514">
    <property type="entry name" value="SGNH_hydro_sf"/>
</dbReference>
<dbReference type="InterPro" id="IPR013783">
    <property type="entry name" value="Ig-like_fold"/>
</dbReference>
<keyword evidence="4" id="KW-1185">Reference proteome</keyword>
<evidence type="ECO:0000256" key="1">
    <source>
        <dbReference type="SAM" id="SignalP"/>
    </source>
</evidence>
<dbReference type="SUPFAM" id="SSF52266">
    <property type="entry name" value="SGNH hydrolase"/>
    <property type="match status" value="1"/>
</dbReference>
<dbReference type="EMBL" id="JANGEW010000012">
    <property type="protein sequence ID" value="MCQ5342853.1"/>
    <property type="molecule type" value="Genomic_DNA"/>
</dbReference>
<dbReference type="Pfam" id="PF13472">
    <property type="entry name" value="Lipase_GDSL_2"/>
    <property type="match status" value="1"/>
</dbReference>
<accession>A0ABT1SSJ3</accession>
<protein>
    <submittedName>
        <fullName evidence="3">GDSL-type esterase/lipase family protein</fullName>
    </submittedName>
</protein>
<dbReference type="RefSeq" id="WP_062412319.1">
    <property type="nucleotide sequence ID" value="NZ_JAJCIO010000026.1"/>
</dbReference>
<dbReference type="PANTHER" id="PTHR30383:SF5">
    <property type="entry name" value="SGNH HYDROLASE-TYPE ESTERASE DOMAIN-CONTAINING PROTEIN"/>
    <property type="match status" value="1"/>
</dbReference>
<comment type="caution">
    <text evidence="3">The sequence shown here is derived from an EMBL/GenBank/DDBJ whole genome shotgun (WGS) entry which is preliminary data.</text>
</comment>
<feature type="signal peptide" evidence="1">
    <location>
        <begin position="1"/>
        <end position="22"/>
    </location>
</feature>
<dbReference type="InterPro" id="IPR013830">
    <property type="entry name" value="SGNH_hydro"/>
</dbReference>
<dbReference type="Gene3D" id="3.40.50.1110">
    <property type="entry name" value="SGNH hydrolase"/>
    <property type="match status" value="1"/>
</dbReference>
<keyword evidence="1" id="KW-0732">Signal</keyword>
<sequence>MHRQIACVVALMVLTLSVGIFAGARQSTHSPGVDMVLEQARQRAMPDNEEMPVLQGKPTVTSHYPQSNPAAGHPILRWSRVDGAVMYDVQILKKDGDADAGATAYEPFMEDQRAYATGLELKLPDTFFGSVFYWRVRGLDLKGRPVSEFSDIEETYVNIFKSVREKPTPLSFYNQGPGQWLLYPVYDWIAVPGAKSYEVEVLDGAPENPNGTRPSIHRIDVYHPEYSQQYDQKARWGDKPFYWRVRALDEDGKPIGGYSDAVPFELSPKTEAGEVAIFGDSISHGGGSVSYSPTDWEFSYASYLHFPTINLSQSGDTSTMAAERFEKDVLPFKPSYVIVLVGSNSLRAGVPSWEVIGDLQSIKKQALENGIKPVFLTIPPLNPRNIKAAFDQDTTDDWRLSIAEVNDYIDTQVHIDIVPGMADDDGELKTELALDGLHLDPPGKELMAEAINNAWDDITALPDSAWE</sequence>
<evidence type="ECO:0000313" key="3">
    <source>
        <dbReference type="EMBL" id="MCQ5342853.1"/>
    </source>
</evidence>
<proteinExistence type="predicted"/>
<feature type="chain" id="PRO_5045562707" evidence="1">
    <location>
        <begin position="23"/>
        <end position="467"/>
    </location>
</feature>
<dbReference type="Gene3D" id="2.60.40.10">
    <property type="entry name" value="Immunoglobulins"/>
    <property type="match status" value="2"/>
</dbReference>
<dbReference type="PANTHER" id="PTHR30383">
    <property type="entry name" value="THIOESTERASE 1/PROTEASE 1/LYSOPHOSPHOLIPASE L1"/>
    <property type="match status" value="1"/>
</dbReference>
<gene>
    <name evidence="3" type="ORF">NE675_07440</name>
</gene>
<dbReference type="InterPro" id="IPR008265">
    <property type="entry name" value="Lipase_GDSL_AS"/>
</dbReference>
<organism evidence="3 4">
    <name type="scientific">Megasphaera massiliensis</name>
    <dbReference type="NCBI Taxonomy" id="1232428"/>
    <lineage>
        <taxon>Bacteria</taxon>
        <taxon>Bacillati</taxon>
        <taxon>Bacillota</taxon>
        <taxon>Negativicutes</taxon>
        <taxon>Veillonellales</taxon>
        <taxon>Veillonellaceae</taxon>
        <taxon>Megasphaera</taxon>
    </lineage>
</organism>
<dbReference type="InterPro" id="IPR051532">
    <property type="entry name" value="Ester_Hydrolysis_Enzymes"/>
</dbReference>
<name>A0ABT1SSJ3_9FIRM</name>
<reference evidence="3 4" key="1">
    <citation type="submission" date="2022-06" db="EMBL/GenBank/DDBJ databases">
        <title>Isolation of gut microbiota from human fecal samples.</title>
        <authorList>
            <person name="Pamer E.G."/>
            <person name="Barat B."/>
            <person name="Waligurski E."/>
            <person name="Medina S."/>
            <person name="Paddock L."/>
            <person name="Mostad J."/>
        </authorList>
    </citation>
    <scope>NUCLEOTIDE SEQUENCE [LARGE SCALE GENOMIC DNA]</scope>
    <source>
        <strain evidence="3 4">DFI.1.1</strain>
    </source>
</reference>